<feature type="compositionally biased region" description="Basic and acidic residues" evidence="9">
    <location>
        <begin position="335"/>
        <end position="349"/>
    </location>
</feature>
<dbReference type="Pfam" id="PF00483">
    <property type="entry name" value="NTP_transferase"/>
    <property type="match status" value="1"/>
</dbReference>
<dbReference type="InterPro" id="IPR006109">
    <property type="entry name" value="G3P_DH_NAD-dep_C"/>
</dbReference>
<dbReference type="PRINTS" id="PR00077">
    <property type="entry name" value="GPDHDRGNASE"/>
</dbReference>
<dbReference type="GO" id="GO:0004475">
    <property type="term" value="F:mannose-1-phosphate guanylyltransferase (GTP) activity"/>
    <property type="evidence" value="ECO:0007669"/>
    <property type="project" value="TreeGrafter"/>
</dbReference>
<dbReference type="Gene3D" id="3.40.630.30">
    <property type="match status" value="1"/>
</dbReference>
<comment type="pathway">
    <text evidence="3">Phospholipid metabolism; alpha-glycerophosphate cycle.</text>
</comment>
<evidence type="ECO:0000256" key="6">
    <source>
        <dbReference type="ARBA" id="ARBA00023002"/>
    </source>
</evidence>
<dbReference type="GO" id="GO:0006313">
    <property type="term" value="P:DNA transposition"/>
    <property type="evidence" value="ECO:0007669"/>
    <property type="project" value="InterPro"/>
</dbReference>
<evidence type="ECO:0000256" key="8">
    <source>
        <dbReference type="RuleBase" id="RU361243"/>
    </source>
</evidence>
<dbReference type="GO" id="GO:0003677">
    <property type="term" value="F:DNA binding"/>
    <property type="evidence" value="ECO:0007669"/>
    <property type="project" value="InterPro"/>
</dbReference>
<keyword evidence="10" id="KW-0812">Transmembrane</keyword>
<dbReference type="Gene3D" id="3.40.50.720">
    <property type="entry name" value="NAD(P)-binding Rossmann-like Domain"/>
    <property type="match status" value="1"/>
</dbReference>
<reference evidence="13" key="1">
    <citation type="submission" date="2020-05" db="UniProtKB">
        <authorList>
            <consortium name="EnsemblMetazoa"/>
        </authorList>
    </citation>
    <scope>IDENTIFICATION</scope>
    <source>
        <strain evidence="13">TTRI</strain>
    </source>
</reference>
<dbReference type="SUPFAM" id="SSF55729">
    <property type="entry name" value="Acyl-CoA N-acyltransferases (Nat)"/>
    <property type="match status" value="1"/>
</dbReference>
<dbReference type="VEuPathDB" id="VectorBase:GAUT039403"/>
<sequence>MTVLTEEVLANSVPAAARFWFSNMLETLKKWGTDLALKVKDLFTSPESQVYVKDLRKVMVYEDGRKCQYPKNYDQIVESGEIIEKKDRNGKLVKDEKGNPEYQLAYNGYKFDLALVKEIDKKSYFTIDFLVSKGRREVNDYSCFINDETGEVDEKDRDEKGRNGKLLYTSDYKKLNTSFSEIRDQNSNLERDKSLISVPIVFATSLAKVCAKLLTSLPIKLGEHLISKQNPIAKSFGYLLFTPAMAVKNLVNMGTTILKAPILLFVADKKKYGDAYFTMWKHQLKGCWEEAKSDFNVIKGGERLKPGQKDHKPLSIVGTWDELNARRPDIEKELEEGLNKSSESIDKSRKPGVGKSLNNESIAESRKKAIAQEKLSNHADKNTLLRLKSGYMPPIIATNIQYESLVKKELHALQEYKVIFEPVKIGTAAAILIAALLCNENEIMLILPSDHFIGDLNNFYASVEKASKLASEADSIVTFGVKPHEFNSEYGYINTVYDHKEKYHIVKDFIEKPEHVLSNDYYWNSGIFVFKAKRYIDEIKKSAPSLYNLCFKHFIPQERFLYLKQRDFAGIEGISIDYLVMEKAKNVAMIEANFDWLDVGTWNSVLELSEKFSKEPLSFQHVIREKEPASTTESNKNLLGGAYKQPNKSLISFINKVKKAKAIRREVKPWGFYSIILMSENFLIKYLFINPLSCTSKQFHHYRDEYHIVLSGVGYVSLGDKEYAIDPFKSNNYRENLDFLKEAIKAGDELVTIRHYNKTVRDLSQALKRFTDKAEDVAKFVIRSDSIDYVKSMNGKPSGLKILKEILNRISGRNVPVKNISSFIDKLPPPTSMTIFEYLEAYRKISGLEQVERGNIAIAPEKPERSFLKENRQVEVNYNDSGHGNSLDEKPGYKEVSNYQEKKSKILTENSQSSKSPREELIYATVPKEHIEAKKELKQKQQSKPPILPKSSIAPPLPKKMFTAGREVRQKPKVAGTVPKSTKDKPKLPPKLKKLGHTDQKSSTKLEMVVSSMEKEINYNIDIKVQEIRKKFKQNQAKESPNAQTIESMTPPVAQVNIDVEKKTRPSPKVASQSRLFPMKDEISQMNPLSAKSDPRPHVSKNALLTDMAREYTVEFKLEAVKLANEQRKAGQPVTKVARDLGIRDSVLGKWMKKYNEKKSAANAFPGRGNVAPYDKERFDLQKELAREHSKYYKVQELCRVLNVSASGYYKWTTRKISGRESANKSRYSKKASKRRYGAPKIHAELKVLGKSYNLKTVQSIMQKNGIRAILRRKFKTKKQQTDNRAIAPNILDQNFIVDQPNKVWVTDITYIKTKEGWLYLAAIIDLYSRMVLLVPFQTMISEYLEDFVKIFIDINTQERLLGINSNTPEVKEAIGFNPANVGLIEGDGVAYGLSYQDNGNGSSKVKLLISPLYQSKTYECNTDISVANELKDQLSLTLIEDSAEIDKVGIIFPEEGISEEGEKYVKGLSFHTYGIKQSINVPSVEHLDKRKLQKNINNGSPANVGNSYSQPRAAKVDNGDVIVIAHNLKDQTLVSWYLKSDKGGKFKVLTGEKGVTERKLFNFDNPGQLALNGNTILYSQVRKDIAGNQEVRTNIFKFEMAKVVEDLKSGKKDECLLGKKNCQINTASSITSNPGEINFLQYVEGGDLVAFLAEDRLPNKQTLHLTSLVKNGSKSNFTVCEFADSIEQLYVKDNGQDSFIVTAISEENIAIFNHQRFEKPSKVTIIPANSIKTLSDFVNIINGRLTPDIISSSTVVPIETVVTSKKASTAAIASTAETYTVKTTKLTTEAVAPTSTMSKPSTSTVTVKPTTVAKTTTSQATTITATSTNVPSETETSTVKPTAATAASTSTMSKPSTESTTQTSTVTVEPTTVASTTVAMTSTMSKPSTESTTQTSTVTAEPTAPTTSSEKTTQTVSIIPSTRTRESTIPIFTTTLLPQPTSSPQPTQLAIGSNRAGMIGGSLIGTIGIAGIIGFIAYKCIKKYHGYYNAAPVLELTDFNDRRQSSSSGNSDEEIFVASNRMSSYGSGTVLNSAGAWGTAIAISLSSKKDVILWTRNETTFESINGKRESDKLPGCRISDNVSVKSAIEDTINASVTILAVPTQSLREVCQQLHNCNLKKDVAIILACKGIEKSTLKLPSEIVNEVLPNNPIAIFSGPSFAVEVARKLPYSMVLACRNNILGSKLVSELQQENVKLRLSSDVIGIQVCAALKNVFAIACGIVLGSKLGFNAHAALITKSVSEIKALYSAKVGNGNVDINTLLGPACLGDLIMTCTSLNSRNLSFGFKIGNSDNGFNVQQILSEGKSVIEGFSTAEPIFNLARKLKIKMPICEAVYRLLYESASIEDTISVLDKKIYYSSLIVQNLKDYILYTANLSEWEVHDEFDNVTFTINGTRESLFNFVFCGDQCTELSIQKTLDYLRTRDIEATWVINSHMKIRDILEKCEIKHVSTPKKALLNMKNYFLPADVIPNLRLNAVNGSDLLEQLDLHTSKIFYHGVGIGSTFFRGLSNYDDKNSRLRFFLVTLNNEIIGTCGLYVQDSVAGFYSDGVLPIYRNRGIGTQMSKDSEVYCICYGRSIIDDSNNVIGVLLWIRNVSDCKIKAHGLELENNSSKKFAITSSAHSTKPGRHVVTYKNEPKVFDFVKIPIQGSGSIVMYGKDVSDAEKLYTELDSYLATQKNLLERLPIAIGFSRHQQTNAPNIIFAFSSTSSRTLLAAASTSNRVISPPPVMLINIPCAPFIDTLSSNGLDIAASAALIALSSPSASPVPIIALPISLITVSISAKSRLISPGMTINPSSAMRMRRTPSKPNGLVTTPTVNIFFSFGALSLTAALASLAAFAITGAAPVPVPPPIPAVMKSI</sequence>
<dbReference type="InterPro" id="IPR006168">
    <property type="entry name" value="G3P_DH_NAD-dep"/>
</dbReference>
<dbReference type="GO" id="GO:0016747">
    <property type="term" value="F:acyltransferase activity, transferring groups other than amino-acyl groups"/>
    <property type="evidence" value="ECO:0007669"/>
    <property type="project" value="InterPro"/>
</dbReference>
<comment type="subunit">
    <text evidence="5">Homodimer.</text>
</comment>
<feature type="domain" description="Integrase catalytic" evidence="11">
    <location>
        <begin position="1297"/>
        <end position="1462"/>
    </location>
</feature>
<feature type="transmembrane region" description="Helical" evidence="10">
    <location>
        <begin position="1957"/>
        <end position="1979"/>
    </location>
</feature>
<name>A0A1A9VJI0_GLOAU</name>
<dbReference type="GO" id="GO:0015074">
    <property type="term" value="P:DNA integration"/>
    <property type="evidence" value="ECO:0007669"/>
    <property type="project" value="InterPro"/>
</dbReference>
<dbReference type="SUPFAM" id="SSF48179">
    <property type="entry name" value="6-phosphogluconate dehydrogenase C-terminal domain-like"/>
    <property type="match status" value="1"/>
</dbReference>
<comment type="catalytic activity">
    <reaction evidence="8">
        <text>sn-glycerol 3-phosphate + NAD(+) = dihydroxyacetone phosphate + NADH + H(+)</text>
        <dbReference type="Rhea" id="RHEA:11092"/>
        <dbReference type="ChEBI" id="CHEBI:15378"/>
        <dbReference type="ChEBI" id="CHEBI:57540"/>
        <dbReference type="ChEBI" id="CHEBI:57597"/>
        <dbReference type="ChEBI" id="CHEBI:57642"/>
        <dbReference type="ChEBI" id="CHEBI:57945"/>
        <dbReference type="EC" id="1.1.1.8"/>
    </reaction>
</comment>
<dbReference type="STRING" id="7395.A0A1A9VJI0"/>
<dbReference type="InterPro" id="IPR000182">
    <property type="entry name" value="GNAT_dom"/>
</dbReference>
<evidence type="ECO:0000259" key="12">
    <source>
        <dbReference type="PROSITE" id="PS51186"/>
    </source>
</evidence>
<evidence type="ECO:0000259" key="11">
    <source>
        <dbReference type="PROSITE" id="PS50994"/>
    </source>
</evidence>
<evidence type="ECO:0000256" key="1">
    <source>
        <dbReference type="ARBA" id="ARBA00004123"/>
    </source>
</evidence>
<dbReference type="EC" id="1.1.1.8" evidence="8"/>
<dbReference type="GO" id="GO:0005634">
    <property type="term" value="C:nucleus"/>
    <property type="evidence" value="ECO:0007669"/>
    <property type="project" value="UniProtKB-SubCell"/>
</dbReference>
<dbReference type="PANTHER" id="PTHR46390">
    <property type="entry name" value="MANNOSE-1-PHOSPHATE GUANYLYLTRANSFERASE"/>
    <property type="match status" value="1"/>
</dbReference>
<dbReference type="NCBIfam" id="NF000940">
    <property type="entry name" value="PRK00094.1-2"/>
    <property type="match status" value="1"/>
</dbReference>
<dbReference type="InterPro" id="IPR036397">
    <property type="entry name" value="RNaseH_sf"/>
</dbReference>
<dbReference type="InterPro" id="IPR016181">
    <property type="entry name" value="Acyl_CoA_acyltransferase"/>
</dbReference>
<dbReference type="SUPFAM" id="SSF51735">
    <property type="entry name" value="NAD(P)-binding Rossmann-fold domains"/>
    <property type="match status" value="1"/>
</dbReference>
<dbReference type="Pfam" id="PF01050">
    <property type="entry name" value="MannoseP_isomer"/>
    <property type="match status" value="1"/>
</dbReference>
<evidence type="ECO:0000313" key="14">
    <source>
        <dbReference type="Proteomes" id="UP000078200"/>
    </source>
</evidence>
<feature type="compositionally biased region" description="Polar residues" evidence="9">
    <location>
        <begin position="1906"/>
        <end position="1918"/>
    </location>
</feature>
<protein>
    <recommendedName>
        <fullName evidence="8">Glycerol-3-phosphate dehydrogenase [NAD(+)]</fullName>
        <ecNumber evidence="8">1.1.1.8</ecNumber>
    </recommendedName>
</protein>
<evidence type="ECO:0000256" key="7">
    <source>
        <dbReference type="RuleBase" id="RU000437"/>
    </source>
</evidence>
<dbReference type="Gene3D" id="1.10.10.60">
    <property type="entry name" value="Homeodomain-like"/>
    <property type="match status" value="1"/>
</dbReference>
<dbReference type="GO" id="GO:0004803">
    <property type="term" value="F:transposase activity"/>
    <property type="evidence" value="ECO:0007669"/>
    <property type="project" value="InterPro"/>
</dbReference>
<dbReference type="InterPro" id="IPR002514">
    <property type="entry name" value="Transposase_8"/>
</dbReference>
<dbReference type="Pfam" id="PF01210">
    <property type="entry name" value="NAD_Gly3P_dh_N"/>
    <property type="match status" value="1"/>
</dbReference>
<dbReference type="InterPro" id="IPR005835">
    <property type="entry name" value="NTP_transferase_dom"/>
</dbReference>
<feature type="region of interest" description="Disordered" evidence="9">
    <location>
        <begin position="335"/>
        <end position="361"/>
    </location>
</feature>
<dbReference type="InterPro" id="IPR008927">
    <property type="entry name" value="6-PGluconate_DH-like_C_sf"/>
</dbReference>
<dbReference type="Pfam" id="PF00665">
    <property type="entry name" value="rve"/>
    <property type="match status" value="1"/>
</dbReference>
<keyword evidence="10" id="KW-1133">Transmembrane helix</keyword>
<dbReference type="PROSITE" id="PS00957">
    <property type="entry name" value="NAD_G3PDH"/>
    <property type="match status" value="1"/>
</dbReference>
<dbReference type="InterPro" id="IPR011051">
    <property type="entry name" value="RmlC_Cupin_sf"/>
</dbReference>
<feature type="region of interest" description="Disordered" evidence="9">
    <location>
        <begin position="935"/>
        <end position="1004"/>
    </location>
</feature>
<dbReference type="InterPro" id="IPR025948">
    <property type="entry name" value="HTH-like_dom"/>
</dbReference>
<dbReference type="InterPro" id="IPR001584">
    <property type="entry name" value="Integrase_cat-core"/>
</dbReference>
<evidence type="ECO:0000313" key="13">
    <source>
        <dbReference type="EnsemblMetazoa" id="GAUT039403-PA"/>
    </source>
</evidence>
<evidence type="ECO:0000256" key="2">
    <source>
        <dbReference type="ARBA" id="ARBA00005189"/>
    </source>
</evidence>
<dbReference type="PROSITE" id="PS51186">
    <property type="entry name" value="GNAT"/>
    <property type="match status" value="1"/>
</dbReference>
<proteinExistence type="inferred from homology"/>
<dbReference type="GO" id="GO:0006650">
    <property type="term" value="P:glycerophospholipid metabolic process"/>
    <property type="evidence" value="ECO:0007669"/>
    <property type="project" value="UniProtKB-UniPathway"/>
</dbReference>
<feature type="domain" description="N-acetyltransferase" evidence="12">
    <location>
        <begin position="2473"/>
        <end position="2637"/>
    </location>
</feature>
<evidence type="ECO:0000256" key="3">
    <source>
        <dbReference type="ARBA" id="ARBA00005192"/>
    </source>
</evidence>
<dbReference type="SUPFAM" id="SSF46689">
    <property type="entry name" value="Homeodomain-like"/>
    <property type="match status" value="1"/>
</dbReference>
<dbReference type="PROSITE" id="PS50994">
    <property type="entry name" value="INTEGRASE"/>
    <property type="match status" value="1"/>
</dbReference>
<dbReference type="InterPro" id="IPR012337">
    <property type="entry name" value="RNaseH-like_sf"/>
</dbReference>
<evidence type="ECO:0000256" key="5">
    <source>
        <dbReference type="ARBA" id="ARBA00011738"/>
    </source>
</evidence>
<dbReference type="GO" id="GO:0141152">
    <property type="term" value="F:glycerol-3-phosphate dehydrogenase (NAD+) activity"/>
    <property type="evidence" value="ECO:0007669"/>
    <property type="project" value="UniProtKB-UniRule"/>
</dbReference>
<dbReference type="Gene3D" id="1.10.1040.10">
    <property type="entry name" value="N-(1-d-carboxylethyl)-l-norvaline Dehydrogenase, domain 2"/>
    <property type="match status" value="1"/>
</dbReference>
<evidence type="ECO:0000256" key="10">
    <source>
        <dbReference type="SAM" id="Phobius"/>
    </source>
</evidence>
<dbReference type="HAMAP" id="MF_00394">
    <property type="entry name" value="NAD_Glyc3P_dehydrog"/>
    <property type="match status" value="1"/>
</dbReference>
<dbReference type="SUPFAM" id="SSF53098">
    <property type="entry name" value="Ribonuclease H-like"/>
    <property type="match status" value="1"/>
</dbReference>
<keyword evidence="14" id="KW-1185">Reference proteome</keyword>
<keyword evidence="10" id="KW-0472">Membrane</keyword>
<dbReference type="GO" id="GO:0046168">
    <property type="term" value="P:glycerol-3-phosphate catabolic process"/>
    <property type="evidence" value="ECO:0007669"/>
    <property type="project" value="UniProtKB-UniRule"/>
</dbReference>
<keyword evidence="6 7" id="KW-0560">Oxidoreductase</keyword>
<dbReference type="Gene3D" id="3.90.550.10">
    <property type="entry name" value="Spore Coat Polysaccharide Biosynthesis Protein SpsA, Chain A"/>
    <property type="match status" value="1"/>
</dbReference>
<dbReference type="GO" id="GO:0009298">
    <property type="term" value="P:GDP-mannose biosynthetic process"/>
    <property type="evidence" value="ECO:0007669"/>
    <property type="project" value="TreeGrafter"/>
</dbReference>
<feature type="region of interest" description="Disordered" evidence="9">
    <location>
        <begin position="1825"/>
        <end position="1868"/>
    </location>
</feature>
<dbReference type="InterPro" id="IPR051161">
    <property type="entry name" value="Mannose-6P_isomerase_type2"/>
</dbReference>
<dbReference type="Gene3D" id="3.30.420.10">
    <property type="entry name" value="Ribonuclease H-like superfamily/Ribonuclease H"/>
    <property type="match status" value="1"/>
</dbReference>
<evidence type="ECO:0000256" key="4">
    <source>
        <dbReference type="ARBA" id="ARBA00011009"/>
    </source>
</evidence>
<feature type="compositionally biased region" description="Low complexity" evidence="9">
    <location>
        <begin position="1881"/>
        <end position="1905"/>
    </location>
</feature>
<dbReference type="InterPro" id="IPR001538">
    <property type="entry name" value="Man6P_isomerase-2_C"/>
</dbReference>
<accession>A0A1A9VJI0</accession>
<dbReference type="Pfam" id="PF07479">
    <property type="entry name" value="NAD_Gly3P_dh_C"/>
    <property type="match status" value="1"/>
</dbReference>
<feature type="region of interest" description="Disordered" evidence="9">
    <location>
        <begin position="1881"/>
        <end position="1918"/>
    </location>
</feature>
<dbReference type="Proteomes" id="UP000078200">
    <property type="component" value="Unassembled WGS sequence"/>
</dbReference>
<dbReference type="SUPFAM" id="SSF53448">
    <property type="entry name" value="Nucleotide-diphospho-sugar transferases"/>
    <property type="match status" value="1"/>
</dbReference>
<dbReference type="EnsemblMetazoa" id="GAUT039403-RA">
    <property type="protein sequence ID" value="GAUT039403-PA"/>
    <property type="gene ID" value="GAUT039403"/>
</dbReference>
<organism evidence="13 14">
    <name type="scientific">Glossina austeni</name>
    <name type="common">Savannah tsetse fly</name>
    <dbReference type="NCBI Taxonomy" id="7395"/>
    <lineage>
        <taxon>Eukaryota</taxon>
        <taxon>Metazoa</taxon>
        <taxon>Ecdysozoa</taxon>
        <taxon>Arthropoda</taxon>
        <taxon>Hexapoda</taxon>
        <taxon>Insecta</taxon>
        <taxon>Pterygota</taxon>
        <taxon>Neoptera</taxon>
        <taxon>Endopterygota</taxon>
        <taxon>Diptera</taxon>
        <taxon>Brachycera</taxon>
        <taxon>Muscomorpha</taxon>
        <taxon>Hippoboscoidea</taxon>
        <taxon>Glossinidae</taxon>
        <taxon>Glossina</taxon>
    </lineage>
</organism>
<dbReference type="SUPFAM" id="SSF51182">
    <property type="entry name" value="RmlC-like cupins"/>
    <property type="match status" value="1"/>
</dbReference>
<dbReference type="Pfam" id="PF13276">
    <property type="entry name" value="HTH_21"/>
    <property type="match status" value="1"/>
</dbReference>
<dbReference type="InterPro" id="IPR011128">
    <property type="entry name" value="G3P_DH_NAD-dep_N"/>
</dbReference>
<dbReference type="Pfam" id="PF01527">
    <property type="entry name" value="HTH_Tnp_1"/>
    <property type="match status" value="1"/>
</dbReference>
<dbReference type="InterPro" id="IPR036291">
    <property type="entry name" value="NAD(P)-bd_dom_sf"/>
</dbReference>
<evidence type="ECO:0000256" key="9">
    <source>
        <dbReference type="SAM" id="MobiDB-lite"/>
    </source>
</evidence>
<keyword evidence="7" id="KW-0520">NAD</keyword>
<dbReference type="NCBIfam" id="NF011213">
    <property type="entry name" value="PRK14620.1"/>
    <property type="match status" value="1"/>
</dbReference>
<dbReference type="GO" id="GO:0005976">
    <property type="term" value="P:polysaccharide metabolic process"/>
    <property type="evidence" value="ECO:0007669"/>
    <property type="project" value="InterPro"/>
</dbReference>
<dbReference type="InterPro" id="IPR009057">
    <property type="entry name" value="Homeodomain-like_sf"/>
</dbReference>
<dbReference type="UniPathway" id="UPA00086"/>
<comment type="subcellular location">
    <subcellularLocation>
        <location evidence="1">Nucleus</location>
    </subcellularLocation>
</comment>
<dbReference type="GO" id="GO:0051287">
    <property type="term" value="F:NAD binding"/>
    <property type="evidence" value="ECO:0007669"/>
    <property type="project" value="UniProtKB-UniRule"/>
</dbReference>
<comment type="similarity">
    <text evidence="4 7">Belongs to the NAD-dependent glycerol-3-phosphate dehydrogenase family.</text>
</comment>
<dbReference type="InterPro" id="IPR029044">
    <property type="entry name" value="Nucleotide-diphossugar_trans"/>
</dbReference>
<comment type="pathway">
    <text evidence="2">Lipid metabolism.</text>
</comment>
<dbReference type="PANTHER" id="PTHR46390:SF1">
    <property type="entry name" value="MANNOSE-1-PHOSPHATE GUANYLYLTRANSFERASE"/>
    <property type="match status" value="1"/>
</dbReference>
<dbReference type="CDD" id="cd04301">
    <property type="entry name" value="NAT_SF"/>
    <property type="match status" value="1"/>
</dbReference>
<dbReference type="NCBIfam" id="NF000942">
    <property type="entry name" value="PRK00094.1-4"/>
    <property type="match status" value="1"/>
</dbReference>
<dbReference type="InterPro" id="IPR013328">
    <property type="entry name" value="6PGD_dom2"/>
</dbReference>